<dbReference type="STRING" id="1401.BK123_09165"/>
<gene>
    <name evidence="1" type="ORF">BK123_09165</name>
</gene>
<dbReference type="AlphaFoldDB" id="A0A1R1B6P7"/>
<sequence>MFFDSIRPVMVVYVVGDDSKERNDVHMKVIITQAEAMQKNIWDDIMLMFGRTDEDEVWDTEQFILTEEQARKLGLLK</sequence>
<proteinExistence type="predicted"/>
<evidence type="ECO:0000313" key="1">
    <source>
        <dbReference type="EMBL" id="OME95232.1"/>
    </source>
</evidence>
<reference evidence="1 2" key="1">
    <citation type="submission" date="2016-11" db="EMBL/GenBank/DDBJ databases">
        <title>Paenibacillus species isolates.</title>
        <authorList>
            <person name="Beno S.M."/>
        </authorList>
    </citation>
    <scope>NUCLEOTIDE SEQUENCE [LARGE SCALE GENOMIC DNA]</scope>
    <source>
        <strain evidence="1 2">FSL F4-0100</strain>
    </source>
</reference>
<comment type="caution">
    <text evidence="1">The sequence shown here is derived from an EMBL/GenBank/DDBJ whole genome shotgun (WGS) entry which is preliminary data.</text>
</comment>
<accession>A0A1R1B6P7</accession>
<protein>
    <submittedName>
        <fullName evidence="1">Uncharacterized protein</fullName>
    </submittedName>
</protein>
<organism evidence="1 2">
    <name type="scientific">Paenibacillus lautus</name>
    <name type="common">Bacillus lautus</name>
    <dbReference type="NCBI Taxonomy" id="1401"/>
    <lineage>
        <taxon>Bacteria</taxon>
        <taxon>Bacillati</taxon>
        <taxon>Bacillota</taxon>
        <taxon>Bacilli</taxon>
        <taxon>Bacillales</taxon>
        <taxon>Paenibacillaceae</taxon>
        <taxon>Paenibacillus</taxon>
    </lineage>
</organism>
<name>A0A1R1B6P7_PAELA</name>
<dbReference type="Proteomes" id="UP000187074">
    <property type="component" value="Unassembled WGS sequence"/>
</dbReference>
<dbReference type="EMBL" id="MRTF01000002">
    <property type="protein sequence ID" value="OME95232.1"/>
    <property type="molecule type" value="Genomic_DNA"/>
</dbReference>
<evidence type="ECO:0000313" key="2">
    <source>
        <dbReference type="Proteomes" id="UP000187074"/>
    </source>
</evidence>